<evidence type="ECO:0000313" key="2">
    <source>
        <dbReference type="Proteomes" id="UP001241092"/>
    </source>
</evidence>
<organism evidence="1 2">
    <name type="scientific">Mycolicibacterium mageritense</name>
    <name type="common">Mycobacterium mageritense</name>
    <dbReference type="NCBI Taxonomy" id="53462"/>
    <lineage>
        <taxon>Bacteria</taxon>
        <taxon>Bacillati</taxon>
        <taxon>Actinomycetota</taxon>
        <taxon>Actinomycetes</taxon>
        <taxon>Mycobacteriales</taxon>
        <taxon>Mycobacteriaceae</taxon>
        <taxon>Mycolicibacterium</taxon>
    </lineage>
</organism>
<accession>A0AAI8TYW5</accession>
<sequence length="133" mass="14236">MNQADATLFTRAFAAGALLHPGDDKTPSRSLPIPGFRAAGMSDEQAEEMIGQAAKLWGEALAHYIHTNGKTIIETAELQQLRQDAADAPDGVRVIRIHQSNLNGPVVLELTIDKSNDAAIPDTVLRALQKAAN</sequence>
<name>A0AAI8TYW5_MYCME</name>
<protein>
    <submittedName>
        <fullName evidence="1">Uncharacterized protein</fullName>
    </submittedName>
</protein>
<dbReference type="EMBL" id="AP027452">
    <property type="protein sequence ID" value="BDY31399.1"/>
    <property type="molecule type" value="Genomic_DNA"/>
</dbReference>
<dbReference type="AlphaFoldDB" id="A0AAI8TYW5"/>
<dbReference type="Proteomes" id="UP001241092">
    <property type="component" value="Chromosome"/>
</dbReference>
<reference evidence="1" key="1">
    <citation type="submission" date="2023-03" db="EMBL/GenBank/DDBJ databases">
        <title>Draft genome sequence of a Mycolicibacterium mageritense strain H4_3_1 isolated from a hybrid biological-inorganic system reactor.</title>
        <authorList>
            <person name="Feng X."/>
            <person name="Kazama D."/>
            <person name="Sato K."/>
            <person name="Kobayashi H."/>
        </authorList>
    </citation>
    <scope>NUCLEOTIDE SEQUENCE</scope>
    <source>
        <strain evidence="1">H4_3_1</strain>
    </source>
</reference>
<dbReference type="RefSeq" id="WP_286211765.1">
    <property type="nucleotide sequence ID" value="NZ_AP027452.1"/>
</dbReference>
<gene>
    <name evidence="1" type="ORF">hbim_05351</name>
</gene>
<evidence type="ECO:0000313" key="1">
    <source>
        <dbReference type="EMBL" id="BDY31399.1"/>
    </source>
</evidence>
<proteinExistence type="predicted"/>